<dbReference type="EMBL" id="QBKS01000001">
    <property type="protein sequence ID" value="PTX56877.1"/>
    <property type="molecule type" value="Genomic_DNA"/>
</dbReference>
<organism evidence="1 2">
    <name type="scientific">Litoreibacter ponti</name>
    <dbReference type="NCBI Taxonomy" id="1510457"/>
    <lineage>
        <taxon>Bacteria</taxon>
        <taxon>Pseudomonadati</taxon>
        <taxon>Pseudomonadota</taxon>
        <taxon>Alphaproteobacteria</taxon>
        <taxon>Rhodobacterales</taxon>
        <taxon>Roseobacteraceae</taxon>
        <taxon>Litoreibacter</taxon>
    </lineage>
</organism>
<dbReference type="RefSeq" id="WP_107845024.1">
    <property type="nucleotide sequence ID" value="NZ_QBKS01000001.1"/>
</dbReference>
<gene>
    <name evidence="1" type="ORF">C8N43_1542</name>
</gene>
<proteinExistence type="predicted"/>
<dbReference type="OrthoDB" id="7356934at2"/>
<dbReference type="InterPro" id="IPR021955">
    <property type="entry name" value="DUF3572"/>
</dbReference>
<dbReference type="Pfam" id="PF12096">
    <property type="entry name" value="DUF3572"/>
    <property type="match status" value="1"/>
</dbReference>
<comment type="caution">
    <text evidence="1">The sequence shown here is derived from an EMBL/GenBank/DDBJ whole genome shotgun (WGS) entry which is preliminary data.</text>
</comment>
<accession>A0A2T6BLL5</accession>
<dbReference type="AlphaFoldDB" id="A0A2T6BLL5"/>
<reference evidence="1 2" key="1">
    <citation type="submission" date="2018-04" db="EMBL/GenBank/DDBJ databases">
        <title>Genomic Encyclopedia of Archaeal and Bacterial Type Strains, Phase II (KMG-II): from individual species to whole genera.</title>
        <authorList>
            <person name="Goeker M."/>
        </authorList>
    </citation>
    <scope>NUCLEOTIDE SEQUENCE [LARGE SCALE GENOMIC DNA]</scope>
    <source>
        <strain evidence="1 2">DSM 100977</strain>
    </source>
</reference>
<protein>
    <submittedName>
        <fullName evidence="1">Uncharacterized protein DUF3572</fullName>
    </submittedName>
</protein>
<sequence length="92" mass="10026">MTPNAAEAMALQALGWIAQQDDLMGVFLGTTGSSLDEVRAQATEPAFLGSVMDFLLMDDAWVTGFCDANQLDYRQPMMARQQLPGGDLPNWT</sequence>
<name>A0A2T6BLL5_9RHOB</name>
<evidence type="ECO:0000313" key="2">
    <source>
        <dbReference type="Proteomes" id="UP000243978"/>
    </source>
</evidence>
<evidence type="ECO:0000313" key="1">
    <source>
        <dbReference type="EMBL" id="PTX56877.1"/>
    </source>
</evidence>
<dbReference type="Proteomes" id="UP000243978">
    <property type="component" value="Unassembled WGS sequence"/>
</dbReference>
<keyword evidence="2" id="KW-1185">Reference proteome</keyword>